<feature type="compositionally biased region" description="Low complexity" evidence="3">
    <location>
        <begin position="147"/>
        <end position="165"/>
    </location>
</feature>
<evidence type="ECO:0000256" key="3">
    <source>
        <dbReference type="SAM" id="MobiDB-lite"/>
    </source>
</evidence>
<dbReference type="PRINTS" id="PR01438">
    <property type="entry name" value="UNVRSLSTRESS"/>
</dbReference>
<feature type="region of interest" description="Disordered" evidence="3">
    <location>
        <begin position="146"/>
        <end position="165"/>
    </location>
</feature>
<proteinExistence type="inferred from homology"/>
<dbReference type="Proteomes" id="UP000494365">
    <property type="component" value="Unassembled WGS sequence"/>
</dbReference>
<feature type="domain" description="UspA" evidence="4">
    <location>
        <begin position="1"/>
        <end position="145"/>
    </location>
</feature>
<dbReference type="PIRSF" id="PIRSF006276">
    <property type="entry name" value="UspA"/>
    <property type="match status" value="1"/>
</dbReference>
<dbReference type="Gene3D" id="3.40.50.620">
    <property type="entry name" value="HUPs"/>
    <property type="match status" value="1"/>
</dbReference>
<evidence type="ECO:0000259" key="4">
    <source>
        <dbReference type="Pfam" id="PF00582"/>
    </source>
</evidence>
<dbReference type="InterPro" id="IPR006015">
    <property type="entry name" value="Universal_stress_UspA"/>
</dbReference>
<dbReference type="AlphaFoldDB" id="A0A6S7BPD4"/>
<dbReference type="GO" id="GO:0005737">
    <property type="term" value="C:cytoplasm"/>
    <property type="evidence" value="ECO:0007669"/>
    <property type="project" value="UniProtKB-SubCell"/>
</dbReference>
<evidence type="ECO:0000313" key="5">
    <source>
        <dbReference type="EMBL" id="CAB3807575.1"/>
    </source>
</evidence>
<accession>A0A6S7BPD4</accession>
<dbReference type="EMBL" id="CADIKK010000051">
    <property type="protein sequence ID" value="CAB3807575.1"/>
    <property type="molecule type" value="Genomic_DNA"/>
</dbReference>
<evidence type="ECO:0000313" key="6">
    <source>
        <dbReference type="Proteomes" id="UP000494365"/>
    </source>
</evidence>
<dbReference type="InterPro" id="IPR006016">
    <property type="entry name" value="UspA"/>
</dbReference>
<name>A0A6S7BPD4_9BURK</name>
<keyword evidence="2" id="KW-0963">Cytoplasm</keyword>
<keyword evidence="6" id="KW-1185">Reference proteome</keyword>
<dbReference type="Pfam" id="PF00582">
    <property type="entry name" value="Usp"/>
    <property type="match status" value="1"/>
</dbReference>
<dbReference type="PANTHER" id="PTHR46268">
    <property type="entry name" value="STRESS RESPONSE PROTEIN NHAX"/>
    <property type="match status" value="1"/>
</dbReference>
<dbReference type="SUPFAM" id="SSF52402">
    <property type="entry name" value="Adenine nucleotide alpha hydrolases-like"/>
    <property type="match status" value="1"/>
</dbReference>
<evidence type="ECO:0000256" key="2">
    <source>
        <dbReference type="PIRNR" id="PIRNR006276"/>
    </source>
</evidence>
<comment type="similarity">
    <text evidence="1 2">Belongs to the universal stress protein A family.</text>
</comment>
<dbReference type="PANTHER" id="PTHR46268:SF6">
    <property type="entry name" value="UNIVERSAL STRESS PROTEIN UP12"/>
    <property type="match status" value="1"/>
</dbReference>
<comment type="subcellular location">
    <subcellularLocation>
        <location evidence="2">Cytoplasm</location>
    </subcellularLocation>
</comment>
<dbReference type="CDD" id="cd00293">
    <property type="entry name" value="USP-like"/>
    <property type="match status" value="1"/>
</dbReference>
<dbReference type="RefSeq" id="WP_175153527.1">
    <property type="nucleotide sequence ID" value="NZ_CADIKK010000051.1"/>
</dbReference>
<evidence type="ECO:0000256" key="1">
    <source>
        <dbReference type="ARBA" id="ARBA00008791"/>
    </source>
</evidence>
<reference evidence="5 6" key="1">
    <citation type="submission" date="2020-04" db="EMBL/GenBank/DDBJ databases">
        <authorList>
            <person name="De Canck E."/>
        </authorList>
    </citation>
    <scope>NUCLEOTIDE SEQUENCE [LARGE SCALE GENOMIC DNA]</scope>
    <source>
        <strain evidence="5 6">LMG 28614</strain>
    </source>
</reference>
<sequence>MFKHLLVPTDGSALSEAAIQMTVTLAMESGAKVTGLHVIPEFHVLAYGTEMIADTEERVVQATRQHADDYLAVIAKAAAQAGVECDTVATNRAHPYEAIISVAAQRNCDLIVMASHGRSGMRALLLGSETQKVLTHSQIPVLVVRQSTQAGPSSTPATASRPSPP</sequence>
<organism evidence="5 6">
    <name type="scientific">Paraburkholderia ultramafica</name>
    <dbReference type="NCBI Taxonomy" id="1544867"/>
    <lineage>
        <taxon>Bacteria</taxon>
        <taxon>Pseudomonadati</taxon>
        <taxon>Pseudomonadota</taxon>
        <taxon>Betaproteobacteria</taxon>
        <taxon>Burkholderiales</taxon>
        <taxon>Burkholderiaceae</taxon>
        <taxon>Paraburkholderia</taxon>
    </lineage>
</organism>
<gene>
    <name evidence="5" type="primary">teaD</name>
    <name evidence="5" type="ORF">LMG28614_06636</name>
</gene>
<dbReference type="InterPro" id="IPR014729">
    <property type="entry name" value="Rossmann-like_a/b/a_fold"/>
</dbReference>
<protein>
    <recommendedName>
        <fullName evidence="2">Universal stress protein</fullName>
    </recommendedName>
</protein>